<evidence type="ECO:0000259" key="10">
    <source>
        <dbReference type="PROSITE" id="PS50940"/>
    </source>
</evidence>
<dbReference type="OMA" id="HYEICEH"/>
<dbReference type="InterPro" id="IPR017853">
    <property type="entry name" value="GH"/>
</dbReference>
<dbReference type="PANTHER" id="PTHR11177">
    <property type="entry name" value="CHITINASE"/>
    <property type="match status" value="1"/>
</dbReference>
<organism evidence="12 13">
    <name type="scientific">Biomphalaria glabrata</name>
    <name type="common">Bloodfluke planorb</name>
    <name type="synonym">Freshwater snail</name>
    <dbReference type="NCBI Taxonomy" id="6526"/>
    <lineage>
        <taxon>Eukaryota</taxon>
        <taxon>Metazoa</taxon>
        <taxon>Spiralia</taxon>
        <taxon>Lophotrochozoa</taxon>
        <taxon>Mollusca</taxon>
        <taxon>Gastropoda</taxon>
        <taxon>Heterobranchia</taxon>
        <taxon>Euthyneura</taxon>
        <taxon>Panpulmonata</taxon>
        <taxon>Hygrophila</taxon>
        <taxon>Lymnaeoidea</taxon>
        <taxon>Planorbidae</taxon>
        <taxon>Biomphalaria</taxon>
    </lineage>
</organism>
<dbReference type="GO" id="GO:0005975">
    <property type="term" value="P:carbohydrate metabolic process"/>
    <property type="evidence" value="ECO:0007669"/>
    <property type="project" value="InterPro"/>
</dbReference>
<dbReference type="AlphaFoldDB" id="A0A9W2ZUH9"/>
<feature type="compositionally biased region" description="Low complexity" evidence="8">
    <location>
        <begin position="536"/>
        <end position="558"/>
    </location>
</feature>
<dbReference type="Gene3D" id="3.20.20.80">
    <property type="entry name" value="Glycosidases"/>
    <property type="match status" value="1"/>
</dbReference>
<evidence type="ECO:0000256" key="5">
    <source>
        <dbReference type="ARBA" id="ARBA00023157"/>
    </source>
</evidence>
<feature type="domain" description="Chitin-binding type-2" evidence="10">
    <location>
        <begin position="598"/>
        <end position="659"/>
    </location>
</feature>
<dbReference type="SMART" id="SM00636">
    <property type="entry name" value="Glyco_18"/>
    <property type="match status" value="1"/>
</dbReference>
<dbReference type="OrthoDB" id="73875at2759"/>
<dbReference type="GO" id="GO:0006032">
    <property type="term" value="P:chitin catabolic process"/>
    <property type="evidence" value="ECO:0007669"/>
    <property type="project" value="UniProtKB-ARBA"/>
</dbReference>
<dbReference type="PROSITE" id="PS51910">
    <property type="entry name" value="GH18_2"/>
    <property type="match status" value="1"/>
</dbReference>
<dbReference type="SUPFAM" id="SSF57625">
    <property type="entry name" value="Invertebrate chitin-binding proteins"/>
    <property type="match status" value="1"/>
</dbReference>
<dbReference type="SUPFAM" id="SSF54556">
    <property type="entry name" value="Chitinase insertion domain"/>
    <property type="match status" value="1"/>
</dbReference>
<evidence type="ECO:0000256" key="6">
    <source>
        <dbReference type="ARBA" id="ARBA00023295"/>
    </source>
</evidence>
<dbReference type="GeneID" id="106058140"/>
<dbReference type="InterPro" id="IPR011583">
    <property type="entry name" value="Chitinase_II/V-like_cat"/>
</dbReference>
<feature type="chain" id="PRO_5040851733" evidence="9">
    <location>
        <begin position="33"/>
        <end position="660"/>
    </location>
</feature>
<reference evidence="13" key="1">
    <citation type="submission" date="2025-08" db="UniProtKB">
        <authorList>
            <consortium name="RefSeq"/>
        </authorList>
    </citation>
    <scope>IDENTIFICATION</scope>
</reference>
<dbReference type="GO" id="GO:0008061">
    <property type="term" value="F:chitin binding"/>
    <property type="evidence" value="ECO:0007669"/>
    <property type="project" value="UniProtKB-KW"/>
</dbReference>
<evidence type="ECO:0000256" key="7">
    <source>
        <dbReference type="RuleBase" id="RU000489"/>
    </source>
</evidence>
<dbReference type="Pfam" id="PF01607">
    <property type="entry name" value="CBM_14"/>
    <property type="match status" value="1"/>
</dbReference>
<dbReference type="FunFam" id="3.10.50.10:FF:000004">
    <property type="entry name" value="Chitinase 5"/>
    <property type="match status" value="1"/>
</dbReference>
<dbReference type="InterPro" id="IPR001223">
    <property type="entry name" value="Glyco_hydro18_cat"/>
</dbReference>
<evidence type="ECO:0000259" key="11">
    <source>
        <dbReference type="PROSITE" id="PS51910"/>
    </source>
</evidence>
<feature type="domain" description="GH18" evidence="11">
    <location>
        <begin position="133"/>
        <end position="508"/>
    </location>
</feature>
<proteinExistence type="inferred from homology"/>
<dbReference type="InterPro" id="IPR036508">
    <property type="entry name" value="Chitin-bd_dom_sf"/>
</dbReference>
<dbReference type="Gene3D" id="3.10.50.10">
    <property type="match status" value="1"/>
</dbReference>
<feature type="region of interest" description="Disordered" evidence="8">
    <location>
        <begin position="101"/>
        <end position="126"/>
    </location>
</feature>
<evidence type="ECO:0000256" key="9">
    <source>
        <dbReference type="SAM" id="SignalP"/>
    </source>
</evidence>
<dbReference type="SMART" id="SM00494">
    <property type="entry name" value="ChtBD2"/>
    <property type="match status" value="1"/>
</dbReference>
<dbReference type="InterPro" id="IPR001579">
    <property type="entry name" value="Glyco_hydro_18_chit_AS"/>
</dbReference>
<dbReference type="GO" id="GO:0005576">
    <property type="term" value="C:extracellular region"/>
    <property type="evidence" value="ECO:0007669"/>
    <property type="project" value="InterPro"/>
</dbReference>
<evidence type="ECO:0000256" key="1">
    <source>
        <dbReference type="ARBA" id="ARBA00009121"/>
    </source>
</evidence>
<keyword evidence="5" id="KW-1015">Disulfide bond</keyword>
<dbReference type="PROSITE" id="PS01095">
    <property type="entry name" value="GH18_1"/>
    <property type="match status" value="1"/>
</dbReference>
<evidence type="ECO:0000313" key="12">
    <source>
        <dbReference type="Proteomes" id="UP001165740"/>
    </source>
</evidence>
<keyword evidence="6 7" id="KW-0326">Glycosidase</keyword>
<gene>
    <name evidence="13" type="primary">LOC106058140</name>
</gene>
<dbReference type="InterPro" id="IPR029070">
    <property type="entry name" value="Chitinase_insertion_sf"/>
</dbReference>
<dbReference type="InterPro" id="IPR002557">
    <property type="entry name" value="Chitin-bd_dom"/>
</dbReference>
<evidence type="ECO:0000313" key="13">
    <source>
        <dbReference type="RefSeq" id="XP_055878696.1"/>
    </source>
</evidence>
<dbReference type="InterPro" id="IPR050314">
    <property type="entry name" value="Glycosyl_Hydrlase_18"/>
</dbReference>
<evidence type="ECO:0000256" key="3">
    <source>
        <dbReference type="ARBA" id="ARBA00022729"/>
    </source>
</evidence>
<dbReference type="GO" id="GO:0004568">
    <property type="term" value="F:chitinase activity"/>
    <property type="evidence" value="ECO:0007669"/>
    <property type="project" value="UniProtKB-ARBA"/>
</dbReference>
<dbReference type="Proteomes" id="UP001165740">
    <property type="component" value="Chromosome 3"/>
</dbReference>
<dbReference type="SUPFAM" id="SSF51445">
    <property type="entry name" value="(Trans)glycosidases"/>
    <property type="match status" value="1"/>
</dbReference>
<keyword evidence="12" id="KW-1185">Reference proteome</keyword>
<sequence>MAFFYFASMADKIHSIFLVFLSIHFITLPSCAETIAPVSEDYYNMTKSTLPPILRQGGVKTAESMPSERLQRIVEMASASDPQSIDKESISMSAYQSSNILTKPKPETAGSQEAPEHASSGLLTKHPYGKPKKHIFCYYGSSANARPELGKFWPENIDPFLCTHLIFAFVDITEDGTGLRPNNWNDLGENGLYARTLKLKEKNKDLKILLAVGGWKIGSKPFLPVIASESTWKVWVQNVILYLRKFGFDGFDMDWEFPAWRGSGPEDRQKFTLLMKELYESFAAEAKSSGKEKLLLTLATASSAFYIEKSYEQSEIHKYIDYMLLMTYNYHGSGWEKHTGHHSPLLPHPLDPEGEQRELYILWSVKYWLNYGVPREKIIVGLATYGLGWKLVDETKTGVRAPADGGNTKGKYSEESGILSHYEICEHILKDGWKVEWIEEQKVPYAYGQGEWIGFDSPDSFYLKGITIIKEGLGGAFVWSVEMDDFNGHCGGPKYPMLRTIYEVFTQSSTSANLKFPEVKSASVQKSLSIDHSHSHSASAAASPLSAHDHSSSSSSHSSSEHSSDEQHQSHEQPQSHEVSHEESEGPEYYYEEASSIDFDCHSAGLGIHADPHSCHHFVLCTPSSDNSMGAFRMNCPAGTLYDTHLRICNHQHNVHCEHD</sequence>
<evidence type="ECO:0000256" key="4">
    <source>
        <dbReference type="ARBA" id="ARBA00022801"/>
    </source>
</evidence>
<dbReference type="RefSeq" id="XP_055878696.1">
    <property type="nucleotide sequence ID" value="XM_056022721.1"/>
</dbReference>
<feature type="compositionally biased region" description="Basic and acidic residues" evidence="8">
    <location>
        <begin position="559"/>
        <end position="584"/>
    </location>
</feature>
<dbReference type="PANTHER" id="PTHR11177:SF317">
    <property type="entry name" value="CHITINASE 12-RELATED"/>
    <property type="match status" value="1"/>
</dbReference>
<keyword evidence="4 7" id="KW-0378">Hydrolase</keyword>
<evidence type="ECO:0000256" key="2">
    <source>
        <dbReference type="ARBA" id="ARBA00022669"/>
    </source>
</evidence>
<dbReference type="Gene3D" id="2.170.140.10">
    <property type="entry name" value="Chitin binding domain"/>
    <property type="match status" value="1"/>
</dbReference>
<feature type="signal peptide" evidence="9">
    <location>
        <begin position="1"/>
        <end position="32"/>
    </location>
</feature>
<protein>
    <submittedName>
        <fullName evidence="13">Acidic mammalian chitinase-like</fullName>
    </submittedName>
</protein>
<keyword evidence="2" id="KW-0147">Chitin-binding</keyword>
<dbReference type="Pfam" id="PF00704">
    <property type="entry name" value="Glyco_hydro_18"/>
    <property type="match status" value="1"/>
</dbReference>
<name>A0A9W2ZUH9_BIOGL</name>
<accession>A0A9W2ZUH9</accession>
<keyword evidence="3 9" id="KW-0732">Signal</keyword>
<evidence type="ECO:0000256" key="8">
    <source>
        <dbReference type="SAM" id="MobiDB-lite"/>
    </source>
</evidence>
<feature type="region of interest" description="Disordered" evidence="8">
    <location>
        <begin position="527"/>
        <end position="588"/>
    </location>
</feature>
<comment type="similarity">
    <text evidence="1">Belongs to the glycosyl hydrolase 18 family. Chitinase class II subfamily.</text>
</comment>
<dbReference type="PROSITE" id="PS50940">
    <property type="entry name" value="CHIT_BIND_II"/>
    <property type="match status" value="1"/>
</dbReference>